<evidence type="ECO:0000313" key="3">
    <source>
        <dbReference type="Proteomes" id="UP000325788"/>
    </source>
</evidence>
<proteinExistence type="predicted"/>
<dbReference type="Pfam" id="PF02498">
    <property type="entry name" value="Bro-N"/>
    <property type="match status" value="1"/>
</dbReference>
<protein>
    <recommendedName>
        <fullName evidence="1">Bro-N domain-containing protein</fullName>
    </recommendedName>
</protein>
<evidence type="ECO:0000313" key="2">
    <source>
        <dbReference type="EMBL" id="KAB1860006.1"/>
    </source>
</evidence>
<organism evidence="2 3">
    <name type="scientific">Acinetobacter tandoii</name>
    <dbReference type="NCBI Taxonomy" id="202954"/>
    <lineage>
        <taxon>Bacteria</taxon>
        <taxon>Pseudomonadati</taxon>
        <taxon>Pseudomonadota</taxon>
        <taxon>Gammaproteobacteria</taxon>
        <taxon>Moraxellales</taxon>
        <taxon>Moraxellaceae</taxon>
        <taxon>Acinetobacter</taxon>
    </lineage>
</organism>
<accession>A0A5N4WTB1</accession>
<dbReference type="EMBL" id="VXLD01000001">
    <property type="protein sequence ID" value="KAB1860006.1"/>
    <property type="molecule type" value="Genomic_DNA"/>
</dbReference>
<dbReference type="RefSeq" id="WP_151503913.1">
    <property type="nucleotide sequence ID" value="NZ_VXLD01000001.1"/>
</dbReference>
<dbReference type="SMART" id="SM01040">
    <property type="entry name" value="Bro-N"/>
    <property type="match status" value="1"/>
</dbReference>
<name>A0A5N4WTB1_9GAMM</name>
<gene>
    <name evidence="2" type="ORF">F4W09_02485</name>
</gene>
<sequence length="265" mass="31298">MNSLSFNATQFHPIQRKDDQIWITSAELANALGYKQADAVTKVFNRKSDEFTSDMTQMIENPQTPNLGVRVFSLRGCHLITFFARTPVAKEFRKWVLDVLEKEIQHQQIDTRVKINAEQQAILKEIVDRRCEGSTKKRTELWARHNKHFRIPRYSELLAMHFQDAVDYLETMQIKTKGDIHIDENQTIEMLCGHARLFQAWWNTHSPALAKLNPQLVYMLHDNMFYMTYAISDLCKKYNVELPAYDYQHMFELKTLPHERYSLIK</sequence>
<dbReference type="InterPro" id="IPR003497">
    <property type="entry name" value="BRO_N_domain"/>
</dbReference>
<feature type="domain" description="Bro-N" evidence="1">
    <location>
        <begin position="1"/>
        <end position="108"/>
    </location>
</feature>
<comment type="caution">
    <text evidence="2">The sequence shown here is derived from an EMBL/GenBank/DDBJ whole genome shotgun (WGS) entry which is preliminary data.</text>
</comment>
<dbReference type="AlphaFoldDB" id="A0A5N4WTB1"/>
<dbReference type="Proteomes" id="UP000325788">
    <property type="component" value="Unassembled WGS sequence"/>
</dbReference>
<dbReference type="PROSITE" id="PS51750">
    <property type="entry name" value="BRO_N"/>
    <property type="match status" value="1"/>
</dbReference>
<evidence type="ECO:0000259" key="1">
    <source>
        <dbReference type="PROSITE" id="PS51750"/>
    </source>
</evidence>
<reference evidence="2 3" key="1">
    <citation type="submission" date="2019-09" db="EMBL/GenBank/DDBJ databases">
        <title>Draft genome sequence of Acinetobacter tandoii W4-4-4 isolated from environmental water sample.</title>
        <authorList>
            <person name="Wee S.K."/>
            <person name="Yan B."/>
            <person name="Mustaffa S.B."/>
            <person name="Yap E.P.H."/>
        </authorList>
    </citation>
    <scope>NUCLEOTIDE SEQUENCE [LARGE SCALE GENOMIC DNA]</scope>
    <source>
        <strain evidence="2 3">W4-4-4</strain>
    </source>
</reference>